<feature type="region of interest" description="Disordered" evidence="1">
    <location>
        <begin position="720"/>
        <end position="743"/>
    </location>
</feature>
<feature type="region of interest" description="Disordered" evidence="1">
    <location>
        <begin position="186"/>
        <end position="237"/>
    </location>
</feature>
<proteinExistence type="predicted"/>
<evidence type="ECO:0000313" key="4">
    <source>
        <dbReference type="Proteomes" id="UP001364156"/>
    </source>
</evidence>
<dbReference type="Proteomes" id="UP001364156">
    <property type="component" value="Chromosome"/>
</dbReference>
<sequence length="929" mass="97992">MKPNFALTLSFDGIGLLHRAFPGWHSMGDVSLDSSDLAGELAALLDKAHLFDANGVHTKLVLPNDQIRYLQLDAEGLAADEIGDAVARALNGATPYALEDLAYDWSISAGQVYVAAVARDTLNEAEAFAADHGFKPLCFVAIPDSAHFVGEPWFGESKTAAGLLPTDGFVERDTAAIRVIGPARLPEPAPTAMAESEPQPAQAERPEVEVMSDSLDVPDDAKSDLSNSAEVSGAGDDTDIGVAEGVADETPVPVSVLEDPIIPDEDYPSGLLEDATDAETTPVVDTTPEPGPTVEANDAQEAVEEVSEPAGDLDDADTPREAKVAFTSIRATRRDDLGAAPKLTGAVRDIDTPPVPTDPDPAPSERNQPPLSVEPPKPAPDPIPDTPSAPEIAFSHETATRIGASLSPAGEDRLLASIPAAPDPTAEPSFATKRDALIARAAARYTEAKPDARGLEEEDDERQRMTIFGARDPVRIGGKPKFLGVMLTAALLIFLVGVAAWASIYLDDGLSRFLRSEPDTTTVASVPGAESEAIEDLIEEEPEFTLETEDFGTTVAALPGASLDLNETQRGAQPEARPAQLSPDEARARYAVTGVWQRAPDAPVAPESIPLEDFYLTSIDPKVTEQDAVALPEVGALQGDERPGTLLNPPAADTEFVLDGRGNVRATPGGAITPNGVRVFAGQPRLVPGTRPDPPAQLVTDGETVVPLDPEIARLAEIRPKPRPGDLSEQNERENLGGLTRSELASLRPKLRPQSAQELAEQAAAASTAGVVEITPDNASVEAAIAAAVQQPDPFAGATAQAVATSRKPKTRPRNIAQIVQRSQQQAQQAVQTAAVVPSNQRVAPSAPTATTVARAATEQNVLKLRRVNLIGVYGSQSNRRALVRLPSGRYKKVQVGDRLDGGRVSAIGDSEIRYVKSGRNVVLKMPSG</sequence>
<keyword evidence="2" id="KW-0472">Membrane</keyword>
<feature type="compositionally biased region" description="Pro residues" evidence="1">
    <location>
        <begin position="372"/>
        <end position="387"/>
    </location>
</feature>
<accession>A0ABZ2HKP4</accession>
<dbReference type="EMBL" id="CP146069">
    <property type="protein sequence ID" value="WWR47858.1"/>
    <property type="molecule type" value="Genomic_DNA"/>
</dbReference>
<feature type="compositionally biased region" description="Basic and acidic residues" evidence="1">
    <location>
        <begin position="720"/>
        <end position="735"/>
    </location>
</feature>
<feature type="region of interest" description="Disordered" evidence="1">
    <location>
        <begin position="278"/>
        <end position="320"/>
    </location>
</feature>
<evidence type="ECO:0000256" key="2">
    <source>
        <dbReference type="SAM" id="Phobius"/>
    </source>
</evidence>
<dbReference type="InterPro" id="IPR043129">
    <property type="entry name" value="ATPase_NBD"/>
</dbReference>
<dbReference type="SUPFAM" id="SSF53067">
    <property type="entry name" value="Actin-like ATPase domain"/>
    <property type="match status" value="1"/>
</dbReference>
<feature type="compositionally biased region" description="Acidic residues" evidence="1">
    <location>
        <begin position="301"/>
        <end position="316"/>
    </location>
</feature>
<gene>
    <name evidence="3" type="ORF">RZ517_06715</name>
</gene>
<reference evidence="3 4" key="1">
    <citation type="submission" date="2023-10" db="EMBL/GenBank/DDBJ databases">
        <title>Roseovarius strain S88 nov., isolated from a marine algae.</title>
        <authorList>
            <person name="Lee M.W."/>
            <person name="Lee J.K."/>
            <person name="Kim J.M."/>
            <person name="Choi D.G."/>
            <person name="Baek J.H."/>
            <person name="Bayburt H."/>
            <person name="Jung J.J."/>
            <person name="Han D.M."/>
            <person name="Jeon C.O."/>
        </authorList>
    </citation>
    <scope>NUCLEOTIDE SEQUENCE [LARGE SCALE GENOMIC DNA]</scope>
    <source>
        <strain evidence="3 4">S88</strain>
    </source>
</reference>
<dbReference type="RefSeq" id="WP_338550689.1">
    <property type="nucleotide sequence ID" value="NZ_CP146069.1"/>
</dbReference>
<dbReference type="InterPro" id="IPR018065">
    <property type="entry name" value="Ribosomal_eL34_CS"/>
</dbReference>
<feature type="region of interest" description="Disordered" evidence="1">
    <location>
        <begin position="336"/>
        <end position="390"/>
    </location>
</feature>
<evidence type="ECO:0000256" key="1">
    <source>
        <dbReference type="SAM" id="MobiDB-lite"/>
    </source>
</evidence>
<organism evidence="3 4">
    <name type="scientific">Roseovarius phycicola</name>
    <dbReference type="NCBI Taxonomy" id="3080976"/>
    <lineage>
        <taxon>Bacteria</taxon>
        <taxon>Pseudomonadati</taxon>
        <taxon>Pseudomonadota</taxon>
        <taxon>Alphaproteobacteria</taxon>
        <taxon>Rhodobacterales</taxon>
        <taxon>Roseobacteraceae</taxon>
        <taxon>Roseovarius</taxon>
    </lineage>
</organism>
<feature type="compositionally biased region" description="Low complexity" evidence="1">
    <location>
        <begin position="278"/>
        <end position="295"/>
    </location>
</feature>
<protein>
    <recommendedName>
        <fullName evidence="5">Type IV pilus biogenesis</fullName>
    </recommendedName>
</protein>
<dbReference type="PROSITE" id="PS01145">
    <property type="entry name" value="RIBOSOMAL_L34E"/>
    <property type="match status" value="1"/>
</dbReference>
<name>A0ABZ2HKP4_9RHOB</name>
<feature type="compositionally biased region" description="Pro residues" evidence="1">
    <location>
        <begin position="353"/>
        <end position="362"/>
    </location>
</feature>
<keyword evidence="2" id="KW-0812">Transmembrane</keyword>
<keyword evidence="2" id="KW-1133">Transmembrane helix</keyword>
<keyword evidence="4" id="KW-1185">Reference proteome</keyword>
<evidence type="ECO:0000313" key="3">
    <source>
        <dbReference type="EMBL" id="WWR47858.1"/>
    </source>
</evidence>
<feature type="transmembrane region" description="Helical" evidence="2">
    <location>
        <begin position="482"/>
        <end position="506"/>
    </location>
</feature>
<evidence type="ECO:0008006" key="5">
    <source>
        <dbReference type="Google" id="ProtNLM"/>
    </source>
</evidence>